<keyword evidence="3" id="KW-1185">Reference proteome</keyword>
<proteinExistence type="predicted"/>
<accession>A0A1Y2CWR6</accession>
<organism evidence="2 3">
    <name type="scientific">Rhizoclosmatium globosum</name>
    <dbReference type="NCBI Taxonomy" id="329046"/>
    <lineage>
        <taxon>Eukaryota</taxon>
        <taxon>Fungi</taxon>
        <taxon>Fungi incertae sedis</taxon>
        <taxon>Chytridiomycota</taxon>
        <taxon>Chytridiomycota incertae sedis</taxon>
        <taxon>Chytridiomycetes</taxon>
        <taxon>Chytridiales</taxon>
        <taxon>Chytriomycetaceae</taxon>
        <taxon>Rhizoclosmatium</taxon>
    </lineage>
</organism>
<comment type="caution">
    <text evidence="2">The sequence shown here is derived from an EMBL/GenBank/DDBJ whole genome shotgun (WGS) entry which is preliminary data.</text>
</comment>
<name>A0A1Y2CWR6_9FUNG</name>
<feature type="compositionally biased region" description="Low complexity" evidence="1">
    <location>
        <begin position="396"/>
        <end position="410"/>
    </location>
</feature>
<evidence type="ECO:0000313" key="2">
    <source>
        <dbReference type="EMBL" id="ORY51468.1"/>
    </source>
</evidence>
<dbReference type="EMBL" id="MCGO01000005">
    <property type="protein sequence ID" value="ORY51468.1"/>
    <property type="molecule type" value="Genomic_DNA"/>
</dbReference>
<evidence type="ECO:0000256" key="1">
    <source>
        <dbReference type="SAM" id="MobiDB-lite"/>
    </source>
</evidence>
<gene>
    <name evidence="2" type="ORF">BCR33DRAFT_455431</name>
</gene>
<dbReference type="Proteomes" id="UP000193642">
    <property type="component" value="Unassembled WGS sequence"/>
</dbReference>
<evidence type="ECO:0000313" key="3">
    <source>
        <dbReference type="Proteomes" id="UP000193642"/>
    </source>
</evidence>
<sequence length="498" mass="56597">MDYGSLSPTRRIMDELVIYGALINKMELNHKFNKSNLTKILKKLAEDFPQHRLVPLQLEAAAVLAEVESSDLESLLSELVATQSQSSQGISTLANHAADLSSNTAKLVNSSADIANHVDNLVGTMGDLKTTVAGLSLGSTSVNVTQLSENYNKTEQLKRRLVQFEKEPLTKQNRVEWRKKFEEFVNDFLSLYPTENDCIKDAILSTTWDLTDPDIKLFKESVTRDPSRANLIKAWHNLLQTSAEQFRLIQRVANTEWIDGNALKEVERRKNENARLGPDGLSAEVLKTRFVHSIPEGVDDKIIQKLWTHEFIVGTSKLGWNSPQVTIDEVAKFLYDKGLNSSSKLKLQGNSTQSEDLDRIRSVERNVEVLIKHLVNEQRQQRRDPSRDRNERERVPSSGPSSGRPYSQSYEHQKLQKALTNLNNTELDPSAWDWKFEHIAEQYNMSVDQRQAWKASNRPVTISCHVCGGPHRYAICPYADRVAEFLRNERAKEASMNK</sequence>
<feature type="compositionally biased region" description="Basic and acidic residues" evidence="1">
    <location>
        <begin position="374"/>
        <end position="395"/>
    </location>
</feature>
<dbReference type="OrthoDB" id="2185021at2759"/>
<dbReference type="AlphaFoldDB" id="A0A1Y2CWR6"/>
<protein>
    <submittedName>
        <fullName evidence="2">Uncharacterized protein</fullName>
    </submittedName>
</protein>
<feature type="region of interest" description="Disordered" evidence="1">
    <location>
        <begin position="374"/>
        <end position="411"/>
    </location>
</feature>
<reference evidence="2 3" key="1">
    <citation type="submission" date="2016-07" db="EMBL/GenBank/DDBJ databases">
        <title>Pervasive Adenine N6-methylation of Active Genes in Fungi.</title>
        <authorList>
            <consortium name="DOE Joint Genome Institute"/>
            <person name="Mondo S.J."/>
            <person name="Dannebaum R.O."/>
            <person name="Kuo R.C."/>
            <person name="Labutti K."/>
            <person name="Haridas S."/>
            <person name="Kuo A."/>
            <person name="Salamov A."/>
            <person name="Ahrendt S.R."/>
            <person name="Lipzen A."/>
            <person name="Sullivan W."/>
            <person name="Andreopoulos W.B."/>
            <person name="Clum A."/>
            <person name="Lindquist E."/>
            <person name="Daum C."/>
            <person name="Ramamoorthy G.K."/>
            <person name="Gryganskyi A."/>
            <person name="Culley D."/>
            <person name="Magnuson J.K."/>
            <person name="James T.Y."/>
            <person name="O'Malley M.A."/>
            <person name="Stajich J.E."/>
            <person name="Spatafora J.W."/>
            <person name="Visel A."/>
            <person name="Grigoriev I.V."/>
        </authorList>
    </citation>
    <scope>NUCLEOTIDE SEQUENCE [LARGE SCALE GENOMIC DNA]</scope>
    <source>
        <strain evidence="2 3">JEL800</strain>
    </source>
</reference>